<accession>A0ABU6H3S6</accession>
<organism evidence="1 2">
    <name type="scientific">Bacillus glycinifermentans</name>
    <dbReference type="NCBI Taxonomy" id="1664069"/>
    <lineage>
        <taxon>Bacteria</taxon>
        <taxon>Bacillati</taxon>
        <taxon>Bacillota</taxon>
        <taxon>Bacilli</taxon>
        <taxon>Bacillales</taxon>
        <taxon>Bacillaceae</taxon>
        <taxon>Bacillus</taxon>
    </lineage>
</organism>
<dbReference type="Pfam" id="PF12846">
    <property type="entry name" value="AAA_10"/>
    <property type="match status" value="1"/>
</dbReference>
<keyword evidence="1" id="KW-0067">ATP-binding</keyword>
<dbReference type="Proteomes" id="UP001341297">
    <property type="component" value="Unassembled WGS sequence"/>
</dbReference>
<sequence length="832" mass="96720">MKLKTPMKAIHKNLLLTRTGDVWAYYRIKSNSIPMQNKEKVNAYKKKWQHLLEEITSYEDFHLMMYPSEYELDKRFKELESDIAEDALDVARYYNEETVRLLEQRLERLTKYDFIFGVKLKNSLVNMSMEVKDNILSLFNTATDTVVKMLGWEQSVSTSFFKQYEEVEDNLANIMTSVRGERLSEHEMVYINRYHFVRGLNHHTKEESEIRKVDSITNTIIDPTNPSVLNLHSDRDEGFVSFVVIDEFLHNMAESDLFYETQSLPFPVEVQMKVQAESKSITKPALNIKRQQLKEEQLEQQSTGDRSDVSTVTSATLVRHLQDEIKKEEVYLMNWLAVIVVHGDTKKECVRKATIVRRHLKGAGITCRLPVADQLNLFYKMLPGEKLDITDKNWIQKTTQDGLAECLFAINSDIGSKIGFFLGWIDRFMEHTDLENAIYSSRDFVLYHPFLANQYLKGSKTRSPHCLITGDTGNGKSYLAKLIFIYVTFLKIKSLYIDPKKEMRKWIQRVLNDQYIIENFPLYVAHLEKFHYITLDHENENNWGALDPICFLPPMKAKELVQVIFEQVYDFKGKDDINTAFLRATSNVIERKQRGEQVGSLHIIKEMQGENQEPAVRKAGDYLNEVVSDSILKLCIHDGSNPALSLDERITILEVENLDLPEHSERIENYTISQLKSSAVMFALGKFCELFGMNPDEQTVEFIDEAWIFTTSQQGKKVERQMRRIGRSYNNAEFFISQSTKDALKEEDSGNFGVAFAFDEPNEREEVLKWMNMEVTKENEKMLGSMFQGQCLFKDYYGRTSKISIECLFEEWQGALKTVEKKAVAYAEEKYL</sequence>
<protein>
    <submittedName>
        <fullName evidence="1">ATP-binding protein</fullName>
    </submittedName>
</protein>
<name>A0ABU6H3S6_9BACI</name>
<dbReference type="SUPFAM" id="SSF52540">
    <property type="entry name" value="P-loop containing nucleoside triphosphate hydrolases"/>
    <property type="match status" value="1"/>
</dbReference>
<dbReference type="GO" id="GO:0005524">
    <property type="term" value="F:ATP binding"/>
    <property type="evidence" value="ECO:0007669"/>
    <property type="project" value="UniProtKB-KW"/>
</dbReference>
<dbReference type="PIRSF" id="PIRSF015040">
    <property type="entry name" value="ATPase_SAG2001_prd"/>
    <property type="match status" value="1"/>
</dbReference>
<evidence type="ECO:0000313" key="1">
    <source>
        <dbReference type="EMBL" id="MEC0484552.1"/>
    </source>
</evidence>
<dbReference type="InterPro" id="IPR027417">
    <property type="entry name" value="P-loop_NTPase"/>
</dbReference>
<reference evidence="1 2" key="1">
    <citation type="submission" date="2023-03" db="EMBL/GenBank/DDBJ databases">
        <title>Agriculturally important microbes genome sequencing.</title>
        <authorList>
            <person name="Dunlap C."/>
        </authorList>
    </citation>
    <scope>NUCLEOTIDE SEQUENCE [LARGE SCALE GENOMIC DNA]</scope>
    <source>
        <strain evidence="1 2">CBP-3203</strain>
    </source>
</reference>
<dbReference type="PANTHER" id="PTHR30121:SF6">
    <property type="entry name" value="SLR6007 PROTEIN"/>
    <property type="match status" value="1"/>
</dbReference>
<dbReference type="RefSeq" id="WP_156183562.1">
    <property type="nucleotide sequence ID" value="NZ_CP023481.1"/>
</dbReference>
<dbReference type="Gene3D" id="3.40.50.300">
    <property type="entry name" value="P-loop containing nucleotide triphosphate hydrolases"/>
    <property type="match status" value="2"/>
</dbReference>
<keyword evidence="1" id="KW-0547">Nucleotide-binding</keyword>
<dbReference type="PANTHER" id="PTHR30121">
    <property type="entry name" value="UNCHARACTERIZED PROTEIN YJGR-RELATED"/>
    <property type="match status" value="1"/>
</dbReference>
<dbReference type="InterPro" id="IPR051162">
    <property type="entry name" value="T4SS_component"/>
</dbReference>
<comment type="caution">
    <text evidence="1">The sequence shown here is derived from an EMBL/GenBank/DDBJ whole genome shotgun (WGS) entry which is preliminary data.</text>
</comment>
<evidence type="ECO:0000313" key="2">
    <source>
        <dbReference type="Proteomes" id="UP001341297"/>
    </source>
</evidence>
<dbReference type="InterPro" id="IPR016628">
    <property type="entry name" value="ATPase_SAG2001_prd"/>
</dbReference>
<keyword evidence="2" id="KW-1185">Reference proteome</keyword>
<dbReference type="EMBL" id="JARRTL010000007">
    <property type="protein sequence ID" value="MEC0484552.1"/>
    <property type="molecule type" value="Genomic_DNA"/>
</dbReference>
<gene>
    <name evidence="1" type="ORF">P8828_06765</name>
</gene>
<proteinExistence type="predicted"/>